<keyword evidence="2" id="KW-1185">Reference proteome</keyword>
<name>A0ABU6Z4P6_9FABA</name>
<gene>
    <name evidence="1" type="ORF">PIB30_012957</name>
</gene>
<organism evidence="1 2">
    <name type="scientific">Stylosanthes scabra</name>
    <dbReference type="NCBI Taxonomy" id="79078"/>
    <lineage>
        <taxon>Eukaryota</taxon>
        <taxon>Viridiplantae</taxon>
        <taxon>Streptophyta</taxon>
        <taxon>Embryophyta</taxon>
        <taxon>Tracheophyta</taxon>
        <taxon>Spermatophyta</taxon>
        <taxon>Magnoliopsida</taxon>
        <taxon>eudicotyledons</taxon>
        <taxon>Gunneridae</taxon>
        <taxon>Pentapetalae</taxon>
        <taxon>rosids</taxon>
        <taxon>fabids</taxon>
        <taxon>Fabales</taxon>
        <taxon>Fabaceae</taxon>
        <taxon>Papilionoideae</taxon>
        <taxon>50 kb inversion clade</taxon>
        <taxon>dalbergioids sensu lato</taxon>
        <taxon>Dalbergieae</taxon>
        <taxon>Pterocarpus clade</taxon>
        <taxon>Stylosanthes</taxon>
    </lineage>
</organism>
<accession>A0ABU6Z4P6</accession>
<proteinExistence type="predicted"/>
<reference evidence="1 2" key="1">
    <citation type="journal article" date="2023" name="Plants (Basel)">
        <title>Bridging the Gap: Combining Genomics and Transcriptomics Approaches to Understand Stylosanthes scabra, an Orphan Legume from the Brazilian Caatinga.</title>
        <authorList>
            <person name="Ferreira-Neto J.R.C."/>
            <person name="da Silva M.D."/>
            <person name="Binneck E."/>
            <person name="de Melo N.F."/>
            <person name="da Silva R.H."/>
            <person name="de Melo A.L.T.M."/>
            <person name="Pandolfi V."/>
            <person name="Bustamante F.O."/>
            <person name="Brasileiro-Vidal A.C."/>
            <person name="Benko-Iseppon A.M."/>
        </authorList>
    </citation>
    <scope>NUCLEOTIDE SEQUENCE [LARGE SCALE GENOMIC DNA]</scope>
    <source>
        <tissue evidence="1">Leaves</tissue>
    </source>
</reference>
<evidence type="ECO:0000313" key="1">
    <source>
        <dbReference type="EMBL" id="MED6216951.1"/>
    </source>
</evidence>
<sequence length="120" mass="14079">MVALTHEFWRRDFELVNEKDLSNLILLWRGQMPVVSHMPATPKNSNELHLTRDEHGQRHRASLMTRKVFAQTFKVAQADDPDPSADFLRWWFLAGKRYLAVDDAFHQLPPDEILIEATQR</sequence>
<comment type="caution">
    <text evidence="1">The sequence shown here is derived from an EMBL/GenBank/DDBJ whole genome shotgun (WGS) entry which is preliminary data.</text>
</comment>
<protein>
    <submittedName>
        <fullName evidence="1">Uncharacterized protein</fullName>
    </submittedName>
</protein>
<dbReference type="Proteomes" id="UP001341840">
    <property type="component" value="Unassembled WGS sequence"/>
</dbReference>
<evidence type="ECO:0000313" key="2">
    <source>
        <dbReference type="Proteomes" id="UP001341840"/>
    </source>
</evidence>
<dbReference type="EMBL" id="JASCZI010271893">
    <property type="protein sequence ID" value="MED6216951.1"/>
    <property type="molecule type" value="Genomic_DNA"/>
</dbReference>